<proteinExistence type="inferred from homology"/>
<comment type="caution">
    <text evidence="13">The sequence shown here is derived from an EMBL/GenBank/DDBJ whole genome shotgun (WGS) entry which is preliminary data.</text>
</comment>
<dbReference type="GO" id="GO:0008654">
    <property type="term" value="P:phospholipid biosynthetic process"/>
    <property type="evidence" value="ECO:0007669"/>
    <property type="project" value="UniProtKB-KW"/>
</dbReference>
<dbReference type="PANTHER" id="PTHR14269:SF61">
    <property type="entry name" value="CDP-DIACYLGLYCEROL--SERINE O-PHOSPHATIDYLTRANSFERASE"/>
    <property type="match status" value="1"/>
</dbReference>
<keyword evidence="14" id="KW-1185">Reference proteome</keyword>
<comment type="similarity">
    <text evidence="2 11">Belongs to the CDP-alcohol phosphatidyltransferase class-I family.</text>
</comment>
<evidence type="ECO:0000256" key="9">
    <source>
        <dbReference type="ARBA" id="ARBA00023209"/>
    </source>
</evidence>
<reference evidence="13 14" key="1">
    <citation type="submission" date="2018-06" db="EMBL/GenBank/DDBJ databases">
        <title>Genomic Encyclopedia of Type Strains, Phase IV (KMG-IV): sequencing the most valuable type-strain genomes for metagenomic binning, comparative biology and taxonomic classification.</title>
        <authorList>
            <person name="Goeker M."/>
        </authorList>
    </citation>
    <scope>NUCLEOTIDE SEQUENCE [LARGE SCALE GENOMIC DNA]</scope>
    <source>
        <strain evidence="13 14">DSM 24875</strain>
    </source>
</reference>
<accession>A0A366EM22</accession>
<gene>
    <name evidence="13" type="ORF">DFR50_1515</name>
</gene>
<evidence type="ECO:0000256" key="1">
    <source>
        <dbReference type="ARBA" id="ARBA00004141"/>
    </source>
</evidence>
<evidence type="ECO:0000256" key="5">
    <source>
        <dbReference type="ARBA" id="ARBA00022692"/>
    </source>
</evidence>
<keyword evidence="10" id="KW-1208">Phospholipid metabolism</keyword>
<evidence type="ECO:0000313" key="13">
    <source>
        <dbReference type="EMBL" id="RBP02529.1"/>
    </source>
</evidence>
<evidence type="ECO:0000313" key="14">
    <source>
        <dbReference type="Proteomes" id="UP000253529"/>
    </source>
</evidence>
<dbReference type="OrthoDB" id="9777147at2"/>
<feature type="transmembrane region" description="Helical" evidence="12">
    <location>
        <begin position="184"/>
        <end position="201"/>
    </location>
</feature>
<evidence type="ECO:0000256" key="3">
    <source>
        <dbReference type="ARBA" id="ARBA00022516"/>
    </source>
</evidence>
<dbReference type="AlphaFoldDB" id="A0A366EM22"/>
<feature type="transmembrane region" description="Helical" evidence="12">
    <location>
        <begin position="118"/>
        <end position="141"/>
    </location>
</feature>
<evidence type="ECO:0000256" key="6">
    <source>
        <dbReference type="ARBA" id="ARBA00022989"/>
    </source>
</evidence>
<dbReference type="EMBL" id="QNRK01000051">
    <property type="protein sequence ID" value="RBP02529.1"/>
    <property type="molecule type" value="Genomic_DNA"/>
</dbReference>
<feature type="transmembrane region" description="Helical" evidence="12">
    <location>
        <begin position="222"/>
        <end position="251"/>
    </location>
</feature>
<sequence length="269" mass="29032">MDESTSPSEGPSPSAVQPPRRRFRRVPLRLLLPNIVTLLALCLGLTAIRLAMDGLIEWAVIAIVGAAVLDGLDGRIARALKGTSRFGAELDSLADFVDFGVAPALVLFVADLHAAKSFGWIVTLLFAIACALRLARFNVMLDDPDQPSWRKTFFVGMPAPAGAIVVLLPIYIRFALDLGSTSPRVALIESVYVVAVAFLMASRVPHFSGKSIGRVPREYLTVFLVGVAAMLLLVFVFPMETLIAVTLAYLASIPFAVRRYRAHDLGGVT</sequence>
<evidence type="ECO:0000256" key="4">
    <source>
        <dbReference type="ARBA" id="ARBA00022679"/>
    </source>
</evidence>
<dbReference type="InterPro" id="IPR048254">
    <property type="entry name" value="CDP_ALCOHOL_P_TRANSF_CS"/>
</dbReference>
<keyword evidence="6 12" id="KW-1133">Transmembrane helix</keyword>
<dbReference type="RefSeq" id="WP_113893368.1">
    <property type="nucleotide sequence ID" value="NZ_QNRK01000051.1"/>
</dbReference>
<keyword evidence="7" id="KW-0443">Lipid metabolism</keyword>
<keyword evidence="4 11" id="KW-0808">Transferase</keyword>
<evidence type="ECO:0000256" key="12">
    <source>
        <dbReference type="SAM" id="Phobius"/>
    </source>
</evidence>
<feature type="transmembrane region" description="Helical" evidence="12">
    <location>
        <begin position="153"/>
        <end position="172"/>
    </location>
</feature>
<evidence type="ECO:0000256" key="11">
    <source>
        <dbReference type="RuleBase" id="RU003750"/>
    </source>
</evidence>
<dbReference type="GO" id="GO:0016020">
    <property type="term" value="C:membrane"/>
    <property type="evidence" value="ECO:0007669"/>
    <property type="project" value="UniProtKB-SubCell"/>
</dbReference>
<protein>
    <submittedName>
        <fullName evidence="13">CDP-diacylglycerol--serine O-phosphatidyltransferase</fullName>
    </submittedName>
</protein>
<comment type="subcellular location">
    <subcellularLocation>
        <location evidence="1">Membrane</location>
        <topology evidence="1">Multi-pass membrane protein</topology>
    </subcellularLocation>
</comment>
<dbReference type="Proteomes" id="UP000253529">
    <property type="component" value="Unassembled WGS sequence"/>
</dbReference>
<keyword evidence="9" id="KW-0594">Phospholipid biosynthesis</keyword>
<dbReference type="GO" id="GO:0016780">
    <property type="term" value="F:phosphotransferase activity, for other substituted phosphate groups"/>
    <property type="evidence" value="ECO:0007669"/>
    <property type="project" value="InterPro"/>
</dbReference>
<dbReference type="PANTHER" id="PTHR14269">
    <property type="entry name" value="CDP-DIACYLGLYCEROL--GLYCEROL-3-PHOSPHATE 3-PHOSPHATIDYLTRANSFERASE-RELATED"/>
    <property type="match status" value="1"/>
</dbReference>
<evidence type="ECO:0000256" key="2">
    <source>
        <dbReference type="ARBA" id="ARBA00010441"/>
    </source>
</evidence>
<dbReference type="PROSITE" id="PS00379">
    <property type="entry name" value="CDP_ALCOHOL_P_TRANSF"/>
    <property type="match status" value="1"/>
</dbReference>
<dbReference type="InterPro" id="IPR000462">
    <property type="entry name" value="CDP-OH_P_trans"/>
</dbReference>
<dbReference type="Pfam" id="PF01066">
    <property type="entry name" value="CDP-OH_P_transf"/>
    <property type="match status" value="1"/>
</dbReference>
<organism evidence="13 14">
    <name type="scientific">Roseiarcus fermentans</name>
    <dbReference type="NCBI Taxonomy" id="1473586"/>
    <lineage>
        <taxon>Bacteria</taxon>
        <taxon>Pseudomonadati</taxon>
        <taxon>Pseudomonadota</taxon>
        <taxon>Alphaproteobacteria</taxon>
        <taxon>Hyphomicrobiales</taxon>
        <taxon>Roseiarcaceae</taxon>
        <taxon>Roseiarcus</taxon>
    </lineage>
</organism>
<evidence type="ECO:0000256" key="10">
    <source>
        <dbReference type="ARBA" id="ARBA00023264"/>
    </source>
</evidence>
<dbReference type="InterPro" id="IPR050324">
    <property type="entry name" value="CDP-alcohol_PTase-I"/>
</dbReference>
<evidence type="ECO:0000256" key="8">
    <source>
        <dbReference type="ARBA" id="ARBA00023136"/>
    </source>
</evidence>
<dbReference type="InterPro" id="IPR043130">
    <property type="entry name" value="CDP-OH_PTrfase_TM_dom"/>
</dbReference>
<name>A0A366EM22_9HYPH</name>
<keyword evidence="3" id="KW-0444">Lipid biosynthesis</keyword>
<feature type="transmembrane region" description="Helical" evidence="12">
    <location>
        <begin position="30"/>
        <end position="49"/>
    </location>
</feature>
<evidence type="ECO:0000256" key="7">
    <source>
        <dbReference type="ARBA" id="ARBA00023098"/>
    </source>
</evidence>
<dbReference type="Gene3D" id="1.20.120.1760">
    <property type="match status" value="1"/>
</dbReference>
<keyword evidence="8 12" id="KW-0472">Membrane</keyword>
<keyword evidence="5 12" id="KW-0812">Transmembrane</keyword>